<feature type="domain" description="HMA" evidence="2">
    <location>
        <begin position="22"/>
        <end position="86"/>
    </location>
</feature>
<dbReference type="PROSITE" id="PS50846">
    <property type="entry name" value="HMA_2"/>
    <property type="match status" value="1"/>
</dbReference>
<organism evidence="3 4">
    <name type="scientific">Liquidambar formosana</name>
    <name type="common">Formosan gum</name>
    <dbReference type="NCBI Taxonomy" id="63359"/>
    <lineage>
        <taxon>Eukaryota</taxon>
        <taxon>Viridiplantae</taxon>
        <taxon>Streptophyta</taxon>
        <taxon>Embryophyta</taxon>
        <taxon>Tracheophyta</taxon>
        <taxon>Spermatophyta</taxon>
        <taxon>Magnoliopsida</taxon>
        <taxon>eudicotyledons</taxon>
        <taxon>Gunneridae</taxon>
        <taxon>Pentapetalae</taxon>
        <taxon>Saxifragales</taxon>
        <taxon>Altingiaceae</taxon>
        <taxon>Liquidambar</taxon>
    </lineage>
</organism>
<dbReference type="InterPro" id="IPR036163">
    <property type="entry name" value="HMA_dom_sf"/>
</dbReference>
<dbReference type="PANTHER" id="PTHR46413">
    <property type="entry name" value="HEAVY METAL-ASSOCIATED ISOPRENYLATED PLANT PROTEIN 6"/>
    <property type="match status" value="1"/>
</dbReference>
<dbReference type="EMBL" id="JBBPBK010000002">
    <property type="protein sequence ID" value="KAK9290194.1"/>
    <property type="molecule type" value="Genomic_DNA"/>
</dbReference>
<dbReference type="Gene3D" id="3.30.70.100">
    <property type="match status" value="1"/>
</dbReference>
<protein>
    <recommendedName>
        <fullName evidence="2">HMA domain-containing protein</fullName>
    </recommendedName>
</protein>
<keyword evidence="4" id="KW-1185">Reference proteome</keyword>
<evidence type="ECO:0000313" key="4">
    <source>
        <dbReference type="Proteomes" id="UP001415857"/>
    </source>
</evidence>
<dbReference type="SUPFAM" id="SSF55008">
    <property type="entry name" value="HMA, heavy metal-associated domain"/>
    <property type="match status" value="1"/>
</dbReference>
<comment type="caution">
    <text evidence="3">The sequence shown here is derived from an EMBL/GenBank/DDBJ whole genome shotgun (WGS) entry which is preliminary data.</text>
</comment>
<accession>A0AAP0SAM8</accession>
<evidence type="ECO:0000256" key="1">
    <source>
        <dbReference type="SAM" id="MobiDB-lite"/>
    </source>
</evidence>
<dbReference type="GO" id="GO:0046872">
    <property type="term" value="F:metal ion binding"/>
    <property type="evidence" value="ECO:0007669"/>
    <property type="project" value="InterPro"/>
</dbReference>
<dbReference type="InterPro" id="IPR006121">
    <property type="entry name" value="HMA_dom"/>
</dbReference>
<dbReference type="PANTHER" id="PTHR46413:SF1">
    <property type="entry name" value="HEAVY METAL-ASSOCIATED ISOPRENYLATED PLANT PROTEIN 6"/>
    <property type="match status" value="1"/>
</dbReference>
<dbReference type="Pfam" id="PF00403">
    <property type="entry name" value="HMA"/>
    <property type="match status" value="1"/>
</dbReference>
<dbReference type="CDD" id="cd00371">
    <property type="entry name" value="HMA"/>
    <property type="match status" value="1"/>
</dbReference>
<proteinExistence type="predicted"/>
<dbReference type="Proteomes" id="UP001415857">
    <property type="component" value="Unassembled WGS sequence"/>
</dbReference>
<evidence type="ECO:0000259" key="2">
    <source>
        <dbReference type="PROSITE" id="PS50846"/>
    </source>
</evidence>
<name>A0AAP0SAM8_LIQFO</name>
<dbReference type="AlphaFoldDB" id="A0AAP0SAM8"/>
<feature type="compositionally biased region" description="Basic and acidic residues" evidence="1">
    <location>
        <begin position="79"/>
        <end position="131"/>
    </location>
</feature>
<evidence type="ECO:0000313" key="3">
    <source>
        <dbReference type="EMBL" id="KAK9290194.1"/>
    </source>
</evidence>
<dbReference type="InterPro" id="IPR044594">
    <property type="entry name" value="HIPP01/3/5/6"/>
</dbReference>
<feature type="region of interest" description="Disordered" evidence="1">
    <location>
        <begin position="1"/>
        <end position="22"/>
    </location>
</feature>
<sequence>MGEKDAGKNEGEKKADAGKKDDGAVVLNLEMHCEGCAKKVKRFVKNNIDGVKDAKADRPNNKLMVWGKVDVVKLREKLQEKTKKKVELISPQPKKDAKDGGGGGDKKPDEKSEKKPDEKKADDKKPKEVHHSNAMHTVLSVANMRRCGPNG</sequence>
<feature type="region of interest" description="Disordered" evidence="1">
    <location>
        <begin position="79"/>
        <end position="151"/>
    </location>
</feature>
<reference evidence="3 4" key="1">
    <citation type="journal article" date="2024" name="Plant J.">
        <title>Genome sequences and population genomics reveal climatic adaptation and genomic divergence between two closely related sweetgum species.</title>
        <authorList>
            <person name="Xu W.Q."/>
            <person name="Ren C.Q."/>
            <person name="Zhang X.Y."/>
            <person name="Comes H.P."/>
            <person name="Liu X.H."/>
            <person name="Li Y.G."/>
            <person name="Kettle C.J."/>
            <person name="Jalonen R."/>
            <person name="Gaisberger H."/>
            <person name="Ma Y.Z."/>
            <person name="Qiu Y.X."/>
        </authorList>
    </citation>
    <scope>NUCLEOTIDE SEQUENCE [LARGE SCALE GENOMIC DNA]</scope>
    <source>
        <strain evidence="3">Hangzhou</strain>
    </source>
</reference>
<gene>
    <name evidence="3" type="ORF">L1049_008360</name>
</gene>